<dbReference type="RefSeq" id="WP_307488413.1">
    <property type="nucleotide sequence ID" value="NZ_JAUSUF010000027.1"/>
</dbReference>
<evidence type="ECO:0000259" key="1">
    <source>
        <dbReference type="PROSITE" id="PS51094"/>
    </source>
</evidence>
<dbReference type="PANTHER" id="PTHR47738">
    <property type="entry name" value="PTS SYSTEM FRUCTOSE-LIKE EIIA COMPONENT-RELATED"/>
    <property type="match status" value="1"/>
</dbReference>
<dbReference type="SUPFAM" id="SSF55804">
    <property type="entry name" value="Phoshotransferase/anion transport protein"/>
    <property type="match status" value="1"/>
</dbReference>
<dbReference type="PANTHER" id="PTHR47738:SF3">
    <property type="entry name" value="PHOSPHOTRANSFERASE SYSTEM MANNITOL_FRUCTOSE-SPECIFIC IIA DOMAIN CONTAINING PROTEIN"/>
    <property type="match status" value="1"/>
</dbReference>
<organism evidence="2 3">
    <name type="scientific">Eubacterium multiforme</name>
    <dbReference type="NCBI Taxonomy" id="83339"/>
    <lineage>
        <taxon>Bacteria</taxon>
        <taxon>Bacillati</taxon>
        <taxon>Bacillota</taxon>
        <taxon>Clostridia</taxon>
        <taxon>Eubacteriales</taxon>
        <taxon>Eubacteriaceae</taxon>
        <taxon>Eubacterium</taxon>
    </lineage>
</organism>
<dbReference type="InterPro" id="IPR051541">
    <property type="entry name" value="PTS_SugarTrans_NitroReg"/>
</dbReference>
<accession>A0ABT9UYH9</accession>
<dbReference type="PROSITE" id="PS51094">
    <property type="entry name" value="PTS_EIIA_TYPE_2"/>
    <property type="match status" value="1"/>
</dbReference>
<name>A0ABT9UYH9_9FIRM</name>
<gene>
    <name evidence="2" type="ORF">J2S18_003305</name>
</gene>
<protein>
    <submittedName>
        <fullName evidence="2">PTS system galactitol-specific IIA component</fullName>
    </submittedName>
</protein>
<dbReference type="Proteomes" id="UP001228504">
    <property type="component" value="Unassembled WGS sequence"/>
</dbReference>
<reference evidence="2 3" key="1">
    <citation type="submission" date="2023-07" db="EMBL/GenBank/DDBJ databases">
        <title>Genomic Encyclopedia of Type Strains, Phase IV (KMG-IV): sequencing the most valuable type-strain genomes for metagenomic binning, comparative biology and taxonomic classification.</title>
        <authorList>
            <person name="Goeker M."/>
        </authorList>
    </citation>
    <scope>NUCLEOTIDE SEQUENCE [LARGE SCALE GENOMIC DNA]</scope>
    <source>
        <strain evidence="2 3">DSM 20694</strain>
    </source>
</reference>
<dbReference type="InterPro" id="IPR002178">
    <property type="entry name" value="PTS_EIIA_type-2_dom"/>
</dbReference>
<evidence type="ECO:0000313" key="3">
    <source>
        <dbReference type="Proteomes" id="UP001228504"/>
    </source>
</evidence>
<dbReference type="Gene3D" id="3.40.930.10">
    <property type="entry name" value="Mannitol-specific EII, Chain A"/>
    <property type="match status" value="1"/>
</dbReference>
<comment type="caution">
    <text evidence="2">The sequence shown here is derived from an EMBL/GenBank/DDBJ whole genome shotgun (WGS) entry which is preliminary data.</text>
</comment>
<dbReference type="CDD" id="cd00211">
    <property type="entry name" value="PTS_IIA_fru"/>
    <property type="match status" value="1"/>
</dbReference>
<dbReference type="EMBL" id="JAUSUF010000027">
    <property type="protein sequence ID" value="MDQ0151314.1"/>
    <property type="molecule type" value="Genomic_DNA"/>
</dbReference>
<feature type="domain" description="PTS EIIA type-2" evidence="1">
    <location>
        <begin position="1"/>
        <end position="145"/>
    </location>
</feature>
<dbReference type="Pfam" id="PF00359">
    <property type="entry name" value="PTS_EIIA_2"/>
    <property type="match status" value="1"/>
</dbReference>
<proteinExistence type="predicted"/>
<evidence type="ECO:0000313" key="2">
    <source>
        <dbReference type="EMBL" id="MDQ0151314.1"/>
    </source>
</evidence>
<sequence length="146" mass="16863">MIEKELVFLDFSAKDYNDFFDKISDILYEKGYVKESFKNAIKKREEEFPTGLQVENLGIAIPHTDSIHVNKPSIVFVRFDKPMIFNGMGGEGKVNAEMAFVLLVTDKNKQVPLLQKLMSIVTNNEIMNKLQKYKNEDIIKVLEEEL</sequence>
<dbReference type="InterPro" id="IPR016152">
    <property type="entry name" value="PTrfase/Anion_transptr"/>
</dbReference>
<keyword evidence="3" id="KW-1185">Reference proteome</keyword>